<dbReference type="eggNOG" id="KOG0543">
    <property type="taxonomic scope" value="Eukaryota"/>
</dbReference>
<keyword evidence="2" id="KW-1185">Reference proteome</keyword>
<sequence length="378" mass="42646">MSVDGDDEPVIDMNDAMHRAVALKAERLRRTRASYEAAPVFVRDTLATDRDENYVELRKKPLAARLTFANKLLDDAKALVREEAHEDALEAYTDALAAFCHFERPSGTESTETLTYVDYLEDDERQSEGVEMVKRIMLNASACLMNIDLRKHAKAVEWATTRALRADAACAAAYYRRGRARTMMTEEGTVEQALDDFKRAVDLDPGEKRYVRALAEHSREVMKTTEVQRAVFGKMFSGASAIYADDKATTVAKSTVDEEVERVLLDESLLVKAQEMGFNVDADDFRRELASRVRDEVHDSRRERAKELGLNLDDDDVKRAIEYFERSRRGGDSDASSRTFARFVARALIVLVVARVVYVVHKIATSPIDSLDVRGVMD</sequence>
<dbReference type="OrthoDB" id="498540at2759"/>
<protein>
    <submittedName>
        <fullName evidence="1">TRP-containing protein</fullName>
    </submittedName>
</protein>
<proteinExistence type="predicted"/>
<dbReference type="AlphaFoldDB" id="A4S9K1"/>
<dbReference type="KEGG" id="olu:OSTLU_28229"/>
<dbReference type="InterPro" id="IPR050754">
    <property type="entry name" value="FKBP4/5/8-like"/>
</dbReference>
<gene>
    <name evidence="1" type="primary">TPR6</name>
    <name evidence="1" type="ORF">OSTLU_28229</name>
</gene>
<dbReference type="STRING" id="436017.A4S9K1"/>
<evidence type="ECO:0000313" key="1">
    <source>
        <dbReference type="EMBL" id="ABP00398.1"/>
    </source>
</evidence>
<dbReference type="PANTHER" id="PTHR46512">
    <property type="entry name" value="PEPTIDYLPROLYL ISOMERASE"/>
    <property type="match status" value="1"/>
</dbReference>
<dbReference type="EMBL" id="CP000597">
    <property type="protein sequence ID" value="ABP00398.1"/>
    <property type="molecule type" value="Genomic_DNA"/>
</dbReference>
<dbReference type="RefSeq" id="XP_001422081.1">
    <property type="nucleotide sequence ID" value="XM_001422044.1"/>
</dbReference>
<dbReference type="Proteomes" id="UP000001568">
    <property type="component" value="Chromosome 17"/>
</dbReference>
<dbReference type="Gramene" id="ABP00398">
    <property type="protein sequence ID" value="ABP00398"/>
    <property type="gene ID" value="OSTLU_28229"/>
</dbReference>
<evidence type="ECO:0000313" key="2">
    <source>
        <dbReference type="Proteomes" id="UP000001568"/>
    </source>
</evidence>
<dbReference type="Gene3D" id="1.25.40.10">
    <property type="entry name" value="Tetratricopeptide repeat domain"/>
    <property type="match status" value="1"/>
</dbReference>
<dbReference type="PANTHER" id="PTHR46512:SF9">
    <property type="entry name" value="PEPTIDYLPROLYL ISOMERASE"/>
    <property type="match status" value="1"/>
</dbReference>
<accession>A4S9K1</accession>
<reference evidence="1 2" key="1">
    <citation type="journal article" date="2007" name="Proc. Natl. Acad. Sci. U.S.A.">
        <title>The tiny eukaryote Ostreococcus provides genomic insights into the paradox of plankton speciation.</title>
        <authorList>
            <person name="Palenik B."/>
            <person name="Grimwood J."/>
            <person name="Aerts A."/>
            <person name="Rouze P."/>
            <person name="Salamov A."/>
            <person name="Putnam N."/>
            <person name="Dupont C."/>
            <person name="Jorgensen R."/>
            <person name="Derelle E."/>
            <person name="Rombauts S."/>
            <person name="Zhou K."/>
            <person name="Otillar R."/>
            <person name="Merchant S.S."/>
            <person name="Podell S."/>
            <person name="Gaasterland T."/>
            <person name="Napoli C."/>
            <person name="Gendler K."/>
            <person name="Manuell A."/>
            <person name="Tai V."/>
            <person name="Vallon O."/>
            <person name="Piganeau G."/>
            <person name="Jancek S."/>
            <person name="Heijde M."/>
            <person name="Jabbari K."/>
            <person name="Bowler C."/>
            <person name="Lohr M."/>
            <person name="Robbens S."/>
            <person name="Werner G."/>
            <person name="Dubchak I."/>
            <person name="Pazour G.J."/>
            <person name="Ren Q."/>
            <person name="Paulsen I."/>
            <person name="Delwiche C."/>
            <person name="Schmutz J."/>
            <person name="Rokhsar D."/>
            <person name="Van de Peer Y."/>
            <person name="Moreau H."/>
            <person name="Grigoriev I.V."/>
        </authorList>
    </citation>
    <scope>NUCLEOTIDE SEQUENCE [LARGE SCALE GENOMIC DNA]</scope>
    <source>
        <strain evidence="1 2">CCE9901</strain>
    </source>
</reference>
<dbReference type="GeneID" id="5006139"/>
<dbReference type="HOGENOM" id="CLU_629064_0_0_1"/>
<dbReference type="SUPFAM" id="SSF48452">
    <property type="entry name" value="TPR-like"/>
    <property type="match status" value="1"/>
</dbReference>
<dbReference type="InterPro" id="IPR011990">
    <property type="entry name" value="TPR-like_helical_dom_sf"/>
</dbReference>
<name>A4S9K1_OSTLU</name>
<organism evidence="1 2">
    <name type="scientific">Ostreococcus lucimarinus (strain CCE9901)</name>
    <dbReference type="NCBI Taxonomy" id="436017"/>
    <lineage>
        <taxon>Eukaryota</taxon>
        <taxon>Viridiplantae</taxon>
        <taxon>Chlorophyta</taxon>
        <taxon>Mamiellophyceae</taxon>
        <taxon>Mamiellales</taxon>
        <taxon>Bathycoccaceae</taxon>
        <taxon>Ostreococcus</taxon>
    </lineage>
</organism>